<gene>
    <name evidence="3" type="ORF">IRL76_01960</name>
</gene>
<dbReference type="Gene3D" id="3.10.450.160">
    <property type="entry name" value="inner membrane protein cigr"/>
    <property type="match status" value="1"/>
</dbReference>
<dbReference type="Proteomes" id="UP000594459">
    <property type="component" value="Chromosome"/>
</dbReference>
<feature type="signal peptide" evidence="2">
    <location>
        <begin position="1"/>
        <end position="20"/>
    </location>
</feature>
<reference evidence="3 4" key="1">
    <citation type="submission" date="2020-11" db="EMBL/GenBank/DDBJ databases">
        <title>The genome sequence of Erythrobacter sp. 6D36.</title>
        <authorList>
            <person name="Liu Y."/>
        </authorList>
    </citation>
    <scope>NUCLEOTIDE SEQUENCE [LARGE SCALE GENOMIC DNA]</scope>
    <source>
        <strain evidence="3 4">6D36</strain>
    </source>
</reference>
<name>A0A7S8F2M6_9SPHN</name>
<feature type="chain" id="PRO_5032730505" description="DUF1236 domain-containing protein" evidence="2">
    <location>
        <begin position="21"/>
        <end position="340"/>
    </location>
</feature>
<evidence type="ECO:0000313" key="3">
    <source>
        <dbReference type="EMBL" id="QPC99365.1"/>
    </source>
</evidence>
<dbReference type="EMBL" id="CP064654">
    <property type="protein sequence ID" value="QPC99365.1"/>
    <property type="molecule type" value="Genomic_DNA"/>
</dbReference>
<evidence type="ECO:0008006" key="5">
    <source>
        <dbReference type="Google" id="ProtNLM"/>
    </source>
</evidence>
<sequence>MRYILAGVAAAALAAGGAYAEPGKGNGNGKGKPEAATMKQDRGGGKDRGPQAVEHRSENRGNDRSQVKAVERRVENRGKSVERRVDRAVENRIERRDERAFVNRGRDDDRDNRDRGYDERRDGDRRFVDRVDYRRDRELLLRDGSRGLINGCPPGLAKKHNGCLPPGQAKDRYERSLFGYSYRPSLFGLSNYGDGRYYYNDGYLLRLGNGGGISGYIPLLGGALAIGNPWPTSYNYYPVPDYYVDYYDLGGSGRYRYADNVIYRVDPEDAAIMSVAALLTGDDIRVGQPMPMGYDVYNVPYAYRDRYYDTPDAYYRYSDGYVYRVDPETQLVAAVIDLLV</sequence>
<feature type="compositionally biased region" description="Basic and acidic residues" evidence="1">
    <location>
        <begin position="39"/>
        <end position="82"/>
    </location>
</feature>
<protein>
    <recommendedName>
        <fullName evidence="5">DUF1236 domain-containing protein</fullName>
    </recommendedName>
</protein>
<keyword evidence="4" id="KW-1185">Reference proteome</keyword>
<organism evidence="3 4">
    <name type="scientific">Qipengyuania soli</name>
    <dbReference type="NCBI Taxonomy" id="2782568"/>
    <lineage>
        <taxon>Bacteria</taxon>
        <taxon>Pseudomonadati</taxon>
        <taxon>Pseudomonadota</taxon>
        <taxon>Alphaproteobacteria</taxon>
        <taxon>Sphingomonadales</taxon>
        <taxon>Erythrobacteraceae</taxon>
        <taxon>Qipengyuania</taxon>
    </lineage>
</organism>
<proteinExistence type="predicted"/>
<evidence type="ECO:0000256" key="1">
    <source>
        <dbReference type="SAM" id="MobiDB-lite"/>
    </source>
</evidence>
<dbReference type="RefSeq" id="WP_200982671.1">
    <property type="nucleotide sequence ID" value="NZ_CP064654.1"/>
</dbReference>
<evidence type="ECO:0000313" key="4">
    <source>
        <dbReference type="Proteomes" id="UP000594459"/>
    </source>
</evidence>
<feature type="region of interest" description="Disordered" evidence="1">
    <location>
        <begin position="18"/>
        <end position="82"/>
    </location>
</feature>
<dbReference type="KEGG" id="qso:IRL76_01960"/>
<keyword evidence="2" id="KW-0732">Signal</keyword>
<evidence type="ECO:0000256" key="2">
    <source>
        <dbReference type="SAM" id="SignalP"/>
    </source>
</evidence>
<accession>A0A7S8F2M6</accession>
<dbReference type="AlphaFoldDB" id="A0A7S8F2M6"/>